<evidence type="ECO:0000259" key="4">
    <source>
        <dbReference type="Pfam" id="PF00326"/>
    </source>
</evidence>
<dbReference type="InterPro" id="IPR001375">
    <property type="entry name" value="Peptidase_S9_cat"/>
</dbReference>
<feature type="domain" description="Dipeptidylpeptidase IV N-terminal" evidence="5">
    <location>
        <begin position="216"/>
        <end position="304"/>
    </location>
</feature>
<evidence type="ECO:0000256" key="3">
    <source>
        <dbReference type="SAM" id="SignalP"/>
    </source>
</evidence>
<keyword evidence="7" id="KW-1185">Reference proteome</keyword>
<dbReference type="PANTHER" id="PTHR42776">
    <property type="entry name" value="SERINE PEPTIDASE S9 FAMILY MEMBER"/>
    <property type="match status" value="1"/>
</dbReference>
<dbReference type="Gene3D" id="2.120.10.30">
    <property type="entry name" value="TolB, C-terminal domain"/>
    <property type="match status" value="2"/>
</dbReference>
<evidence type="ECO:0000313" key="7">
    <source>
        <dbReference type="Proteomes" id="UP001409585"/>
    </source>
</evidence>
<proteinExistence type="predicted"/>
<evidence type="ECO:0000259" key="5">
    <source>
        <dbReference type="Pfam" id="PF00930"/>
    </source>
</evidence>
<reference evidence="7" key="1">
    <citation type="journal article" date="2019" name="Int. J. Syst. Evol. Microbiol.">
        <title>The Global Catalogue of Microorganisms (GCM) 10K type strain sequencing project: providing services to taxonomists for standard genome sequencing and annotation.</title>
        <authorList>
            <consortium name="The Broad Institute Genomics Platform"/>
            <consortium name="The Broad Institute Genome Sequencing Center for Infectious Disease"/>
            <person name="Wu L."/>
            <person name="Ma J."/>
        </authorList>
    </citation>
    <scope>NUCLEOTIDE SEQUENCE [LARGE SCALE GENOMIC DNA]</scope>
    <source>
        <strain evidence="7">JCM 19134</strain>
    </source>
</reference>
<dbReference type="SUPFAM" id="SSF53474">
    <property type="entry name" value="alpha/beta-Hydrolases"/>
    <property type="match status" value="1"/>
</dbReference>
<dbReference type="SUPFAM" id="SSF82171">
    <property type="entry name" value="DPP6 N-terminal domain-like"/>
    <property type="match status" value="1"/>
</dbReference>
<accession>A0AAV3U3Q3</accession>
<evidence type="ECO:0000313" key="6">
    <source>
        <dbReference type="EMBL" id="GAA4946073.1"/>
    </source>
</evidence>
<dbReference type="InterPro" id="IPR011042">
    <property type="entry name" value="6-blade_b-propeller_TolB-like"/>
</dbReference>
<feature type="chain" id="PRO_5043416432" evidence="3">
    <location>
        <begin position="39"/>
        <end position="735"/>
    </location>
</feature>
<dbReference type="Proteomes" id="UP001409585">
    <property type="component" value="Unassembled WGS sequence"/>
</dbReference>
<dbReference type="PANTHER" id="PTHR42776:SF27">
    <property type="entry name" value="DIPEPTIDYL PEPTIDASE FAMILY MEMBER 6"/>
    <property type="match status" value="1"/>
</dbReference>
<evidence type="ECO:0000256" key="2">
    <source>
        <dbReference type="SAM" id="MobiDB-lite"/>
    </source>
</evidence>
<organism evidence="6 7">
    <name type="scientific">Halioxenophilus aromaticivorans</name>
    <dbReference type="NCBI Taxonomy" id="1306992"/>
    <lineage>
        <taxon>Bacteria</taxon>
        <taxon>Pseudomonadati</taxon>
        <taxon>Pseudomonadota</taxon>
        <taxon>Gammaproteobacteria</taxon>
        <taxon>Alteromonadales</taxon>
        <taxon>Alteromonadaceae</taxon>
        <taxon>Halioxenophilus</taxon>
    </lineage>
</organism>
<comment type="caution">
    <text evidence="6">The sequence shown here is derived from an EMBL/GenBank/DDBJ whole genome shotgun (WGS) entry which is preliminary data.</text>
</comment>
<dbReference type="GO" id="GO:0004252">
    <property type="term" value="F:serine-type endopeptidase activity"/>
    <property type="evidence" value="ECO:0007669"/>
    <property type="project" value="TreeGrafter"/>
</dbReference>
<dbReference type="EMBL" id="BAABLX010000024">
    <property type="protein sequence ID" value="GAA4946073.1"/>
    <property type="molecule type" value="Genomic_DNA"/>
</dbReference>
<feature type="signal peptide" evidence="3">
    <location>
        <begin position="1"/>
        <end position="38"/>
    </location>
</feature>
<dbReference type="Gene3D" id="3.40.50.1820">
    <property type="entry name" value="alpha/beta hydrolase"/>
    <property type="match status" value="1"/>
</dbReference>
<keyword evidence="1" id="KW-0378">Hydrolase</keyword>
<dbReference type="RefSeq" id="WP_345422975.1">
    <property type="nucleotide sequence ID" value="NZ_AP031496.1"/>
</dbReference>
<protein>
    <submittedName>
        <fullName evidence="6">S9 family peptidase</fullName>
    </submittedName>
</protein>
<name>A0AAV3U3Q3_9ALTE</name>
<evidence type="ECO:0000256" key="1">
    <source>
        <dbReference type="ARBA" id="ARBA00022801"/>
    </source>
</evidence>
<keyword evidence="3" id="KW-0732">Signal</keyword>
<dbReference type="Pfam" id="PF00930">
    <property type="entry name" value="DPPIV_N"/>
    <property type="match status" value="2"/>
</dbReference>
<feature type="region of interest" description="Disordered" evidence="2">
    <location>
        <begin position="707"/>
        <end position="735"/>
    </location>
</feature>
<gene>
    <name evidence="6" type="ORF">GCM10025791_26690</name>
</gene>
<feature type="domain" description="Dipeptidylpeptidase IV N-terminal" evidence="5">
    <location>
        <begin position="72"/>
        <end position="160"/>
    </location>
</feature>
<dbReference type="GO" id="GO:0006508">
    <property type="term" value="P:proteolysis"/>
    <property type="evidence" value="ECO:0007669"/>
    <property type="project" value="InterPro"/>
</dbReference>
<dbReference type="AlphaFoldDB" id="A0AAV3U3Q3"/>
<sequence length="735" mass="80616">MASKLARIAVPAPALLAPTRLTSVLVLALALTSQPVWAHAKAAQQSEPEEPTALLDYQDTFNLEYATHPFFSPDGKHLYYQRRSADIMHDRTHTSLWQYNLDTKATLPVMAADESIASPVLSPDGSRLAYIAKGQLYVRYLASGDTAKLTNLTETPQNVVWSNDGQTLAFTLFTPAKAPSLFTDMPSKPEGAKWAKTAKYIEQTTYRFDGAGYLPSGFDQVYLLPATGGTPRQLTQGNYLYEGPLSFSPDDQSLYITALLEENFDLKPLEKNIYRLAIDTGELTAVTESPGPENDPQLSPNGKWLAFLHTNDRKLAYQNDVLKLLNLETGKERTLTTDLDRTIGDLQWQDNNNGLVISYLDHGQVKLAQVSTQGKFSPLVAQLGGTTLGRPYTSGNFALSSAGDIAYTASTPTQPADLALLRASNGLKGKGELVTQLNADALGHKTLAQVKKLSVTSSVDQRPIDAWIAYPPNYEPKQKYPLVLEIHGGPHAAYGPHFSMEIQLMAAKGYAVVWSNPRGSSSYGEDFGNLIHHNYPSADYDDLMDVVDAAVAQGSVDSDNLFITGGSGGGVLTAWSIGKTDRFKAAVVAKPVINWMSFALTADAYPFFTQYWMPGMPWDNADHLWQHSPLSLVGNVKTPTLLLTGEDDYRTPISESEQFYQALRLQGVDAAMVRIPGASHGIASRPSRLIQKIGNVIAWFDRYKSADEEERKAKVDKAVEGKAEESQPHQHENKQ</sequence>
<feature type="domain" description="Peptidase S9 prolyl oligopeptidase catalytic" evidence="4">
    <location>
        <begin position="496"/>
        <end position="703"/>
    </location>
</feature>
<dbReference type="InterPro" id="IPR029058">
    <property type="entry name" value="AB_hydrolase_fold"/>
</dbReference>
<dbReference type="InterPro" id="IPR002469">
    <property type="entry name" value="Peptidase_S9B_N"/>
</dbReference>
<dbReference type="Pfam" id="PF00326">
    <property type="entry name" value="Peptidase_S9"/>
    <property type="match status" value="1"/>
</dbReference>